<dbReference type="GO" id="GO:0004181">
    <property type="term" value="F:metallocarboxypeptidase activity"/>
    <property type="evidence" value="ECO:0007669"/>
    <property type="project" value="InterPro"/>
</dbReference>
<evidence type="ECO:0000313" key="10">
    <source>
        <dbReference type="Proteomes" id="UP000514720"/>
    </source>
</evidence>
<feature type="domain" description="Peptidase M3A/M3B catalytic" evidence="7">
    <location>
        <begin position="190"/>
        <end position="570"/>
    </location>
</feature>
<evidence type="ECO:0000259" key="7">
    <source>
        <dbReference type="Pfam" id="PF01432"/>
    </source>
</evidence>
<name>A0A7L7KSQ0_9MOLU</name>
<evidence type="ECO:0000256" key="4">
    <source>
        <dbReference type="ARBA" id="ARBA00022833"/>
    </source>
</evidence>
<dbReference type="PANTHER" id="PTHR34217">
    <property type="entry name" value="METAL-DEPENDENT CARBOXYPEPTIDASE"/>
    <property type="match status" value="1"/>
</dbReference>
<dbReference type="NCBIfam" id="TIGR02290">
    <property type="entry name" value="M3_fam_3"/>
    <property type="match status" value="1"/>
</dbReference>
<keyword evidence="3 6" id="KW-0378">Hydrolase</keyword>
<dbReference type="InterPro" id="IPR011977">
    <property type="entry name" value="Pept_M3B_clade3"/>
</dbReference>
<dbReference type="CDD" id="cd09607">
    <property type="entry name" value="M3B_PepF"/>
    <property type="match status" value="1"/>
</dbReference>
<accession>A0A7L7KSQ0</accession>
<protein>
    <submittedName>
        <fullName evidence="9">M3 family oligoendopeptidase</fullName>
    </submittedName>
</protein>
<reference evidence="9 10" key="1">
    <citation type="submission" date="2020-02" db="EMBL/GenBank/DDBJ databases">
        <authorList>
            <person name="Zheng R.K."/>
            <person name="Sun C.M."/>
        </authorList>
    </citation>
    <scope>NUCLEOTIDE SEQUENCE [LARGE SCALE GENOMIC DNA]</scope>
    <source>
        <strain evidence="10">zrk13</strain>
    </source>
</reference>
<keyword evidence="5 6" id="KW-0482">Metalloprotease</keyword>
<dbReference type="InterPro" id="IPR001333">
    <property type="entry name" value="Peptidase_M32_Taq"/>
</dbReference>
<dbReference type="KEGG" id="xcl:G4Z02_08450"/>
<proteinExistence type="inferred from homology"/>
<keyword evidence="4 6" id="KW-0862">Zinc</keyword>
<gene>
    <name evidence="9" type="ORF">G4Z02_08450</name>
</gene>
<dbReference type="AlphaFoldDB" id="A0A7L7KSQ0"/>
<keyword evidence="10" id="KW-1185">Reference proteome</keyword>
<feature type="domain" description="Oligopeptidase F N-terminal" evidence="8">
    <location>
        <begin position="115"/>
        <end position="174"/>
    </location>
</feature>
<evidence type="ECO:0000313" key="9">
    <source>
        <dbReference type="EMBL" id="QMS85773.1"/>
    </source>
</evidence>
<evidence type="ECO:0000256" key="1">
    <source>
        <dbReference type="ARBA" id="ARBA00022670"/>
    </source>
</evidence>
<dbReference type="GO" id="GO:0004222">
    <property type="term" value="F:metalloendopeptidase activity"/>
    <property type="evidence" value="ECO:0007669"/>
    <property type="project" value="InterPro"/>
</dbReference>
<dbReference type="Pfam" id="PF08439">
    <property type="entry name" value="Peptidase_M3_N"/>
    <property type="match status" value="1"/>
</dbReference>
<dbReference type="PANTHER" id="PTHR34217:SF1">
    <property type="entry name" value="CARBOXYPEPTIDASE 1"/>
    <property type="match status" value="1"/>
</dbReference>
<evidence type="ECO:0000256" key="6">
    <source>
        <dbReference type="RuleBase" id="RU003435"/>
    </source>
</evidence>
<sequence>MKTWNLDALYPSFESESFQKDIQRIKELVEQSVVHAKEHLSTTDNALETLQAYLENGAELRQLLRRAYGFCSLTMSTDALNEDAIKYLNMLQVISAKTAEPSAMFAKWLPEVPNLNKLIADNEELHEIEFFLHRIVEGSKYVLSDKEESIISKLQQTGSTAWGRLQGELTSTLKVPYDGKEITLSEVRNLSSDPSQEVRKAAYEAEQAAYPQIAQAVAYAMNGVKGEVNTLSELRGFSSPLAQAVYNSRMQEETLEALIASMRKYATHFHKYLKRKASILGHKNGLPYYDIFAPVGSSDRVFTEEEAMEFIFENFRTFSPNLEALARRAWDEEWIDFTPRNGKRGGAFCSNLHPIKQSRILTNFTGSFGNVITLAHELGHAYHGDQIFKEHIFNSSYTMPVAETASTFCETIVKNAALKEANDEEKIFILEQSLKGSTQVIIDILSRYIFEQNVFDTRKQTPLNVRMLNDLMIAAQKEAYGDSLDPDYLQPYAWLNKPHYYRGGLSFYNFPYAFGLLFAKGIYAEFIKQGEPFVERVNTLLQKTGQMTVEDVASLVGIDLTSASFWDASLDVIVEEIELFLELTK</sequence>
<keyword evidence="2 6" id="KW-0479">Metal-binding</keyword>
<evidence type="ECO:0000256" key="2">
    <source>
        <dbReference type="ARBA" id="ARBA00022723"/>
    </source>
</evidence>
<dbReference type="InterPro" id="IPR001567">
    <property type="entry name" value="Pept_M3A_M3B_dom"/>
</dbReference>
<organism evidence="9 10">
    <name type="scientific">Candidatus Xianfuyuplasma coldseepsis</name>
    <dbReference type="NCBI Taxonomy" id="2782163"/>
    <lineage>
        <taxon>Bacteria</taxon>
        <taxon>Bacillati</taxon>
        <taxon>Mycoplasmatota</taxon>
        <taxon>Mollicutes</taxon>
        <taxon>Candidatus Izemoplasmatales</taxon>
        <taxon>Candidatus Izemoplasmataceae</taxon>
        <taxon>Candidatus Xianfuyuplasma</taxon>
    </lineage>
</organism>
<evidence type="ECO:0000256" key="3">
    <source>
        <dbReference type="ARBA" id="ARBA00022801"/>
    </source>
</evidence>
<dbReference type="Gene3D" id="1.20.140.70">
    <property type="entry name" value="Oligopeptidase f, N-terminal domain"/>
    <property type="match status" value="1"/>
</dbReference>
<dbReference type="Gene3D" id="1.10.1370.20">
    <property type="entry name" value="Oligoendopeptidase f, C-terminal domain"/>
    <property type="match status" value="1"/>
</dbReference>
<dbReference type="InterPro" id="IPR042088">
    <property type="entry name" value="OligoPept_F_C"/>
</dbReference>
<comment type="similarity">
    <text evidence="6">Belongs to the peptidase M3 family.</text>
</comment>
<dbReference type="Proteomes" id="UP000514720">
    <property type="component" value="Chromosome"/>
</dbReference>
<dbReference type="GO" id="GO:0006508">
    <property type="term" value="P:proteolysis"/>
    <property type="evidence" value="ECO:0007669"/>
    <property type="project" value="UniProtKB-KW"/>
</dbReference>
<keyword evidence="1 6" id="KW-0645">Protease</keyword>
<evidence type="ECO:0000259" key="8">
    <source>
        <dbReference type="Pfam" id="PF08439"/>
    </source>
</evidence>
<evidence type="ECO:0000256" key="5">
    <source>
        <dbReference type="ARBA" id="ARBA00023049"/>
    </source>
</evidence>
<dbReference type="SUPFAM" id="SSF55486">
    <property type="entry name" value="Metalloproteases ('zincins'), catalytic domain"/>
    <property type="match status" value="1"/>
</dbReference>
<dbReference type="Pfam" id="PF01432">
    <property type="entry name" value="Peptidase_M3"/>
    <property type="match status" value="1"/>
</dbReference>
<dbReference type="RefSeq" id="WP_258877580.1">
    <property type="nucleotide sequence ID" value="NZ_CP048914.1"/>
</dbReference>
<comment type="cofactor">
    <cofactor evidence="6">
        <name>Zn(2+)</name>
        <dbReference type="ChEBI" id="CHEBI:29105"/>
    </cofactor>
    <text evidence="6">Binds 1 zinc ion.</text>
</comment>
<dbReference type="EMBL" id="CP048914">
    <property type="protein sequence ID" value="QMS85773.1"/>
    <property type="molecule type" value="Genomic_DNA"/>
</dbReference>
<dbReference type="InterPro" id="IPR013647">
    <property type="entry name" value="OligopepF_N_dom"/>
</dbReference>
<dbReference type="InterPro" id="IPR034006">
    <property type="entry name" value="M3B_PepF_2"/>
</dbReference>
<dbReference type="GO" id="GO:0046872">
    <property type="term" value="F:metal ion binding"/>
    <property type="evidence" value="ECO:0007669"/>
    <property type="project" value="UniProtKB-UniRule"/>
</dbReference>